<dbReference type="EMBL" id="KQ982712">
    <property type="protein sequence ID" value="KYQ51737.1"/>
    <property type="molecule type" value="Genomic_DNA"/>
</dbReference>
<dbReference type="SUPFAM" id="SSF82771">
    <property type="entry name" value="GIY-YIG endonuclease"/>
    <property type="match status" value="1"/>
</dbReference>
<dbReference type="STRING" id="64791.A0A151WVE3"/>
<accession>A0A151WVE3</accession>
<dbReference type="PANTHER" id="PTHR47611">
    <property type="entry name" value="HAT DIMERISATION DOMAIN, C-TERMINAL"/>
    <property type="match status" value="1"/>
</dbReference>
<dbReference type="Proteomes" id="UP000075809">
    <property type="component" value="Unassembled WGS sequence"/>
</dbReference>
<dbReference type="InterPro" id="IPR035901">
    <property type="entry name" value="GIY-YIG_endonuc_sf"/>
</dbReference>
<organism evidence="2 3">
    <name type="scientific">Mycetomoellerius zeteki</name>
    <dbReference type="NCBI Taxonomy" id="64791"/>
    <lineage>
        <taxon>Eukaryota</taxon>
        <taxon>Metazoa</taxon>
        <taxon>Ecdysozoa</taxon>
        <taxon>Arthropoda</taxon>
        <taxon>Hexapoda</taxon>
        <taxon>Insecta</taxon>
        <taxon>Pterygota</taxon>
        <taxon>Neoptera</taxon>
        <taxon>Endopterygota</taxon>
        <taxon>Hymenoptera</taxon>
        <taxon>Apocrita</taxon>
        <taxon>Aculeata</taxon>
        <taxon>Formicoidea</taxon>
        <taxon>Formicidae</taxon>
        <taxon>Myrmicinae</taxon>
        <taxon>Mycetomoellerius</taxon>
    </lineage>
</organism>
<evidence type="ECO:0000313" key="3">
    <source>
        <dbReference type="Proteomes" id="UP000075809"/>
    </source>
</evidence>
<proteinExistence type="predicted"/>
<dbReference type="GO" id="GO:0046983">
    <property type="term" value="F:protein dimerization activity"/>
    <property type="evidence" value="ECO:0007669"/>
    <property type="project" value="InterPro"/>
</dbReference>
<dbReference type="CDD" id="cd10442">
    <property type="entry name" value="GIY-YIG_PLEs"/>
    <property type="match status" value="1"/>
</dbReference>
<dbReference type="InterPro" id="IPR012337">
    <property type="entry name" value="RNaseH-like_sf"/>
</dbReference>
<reference evidence="2 3" key="1">
    <citation type="submission" date="2015-09" db="EMBL/GenBank/DDBJ databases">
        <title>Trachymyrmex zeteki WGS genome.</title>
        <authorList>
            <person name="Nygaard S."/>
            <person name="Hu H."/>
            <person name="Boomsma J."/>
            <person name="Zhang G."/>
        </authorList>
    </citation>
    <scope>NUCLEOTIDE SEQUENCE [LARGE SCALE GENOMIC DNA]</scope>
    <source>
        <strain evidence="2">Tzet28-1</strain>
        <tissue evidence="2">Whole body</tissue>
    </source>
</reference>
<feature type="domain" description="GIY-YIG" evidence="1">
    <location>
        <begin position="30"/>
        <end position="111"/>
    </location>
</feature>
<dbReference type="PROSITE" id="PS50164">
    <property type="entry name" value="GIY_YIG"/>
    <property type="match status" value="1"/>
</dbReference>
<dbReference type="SUPFAM" id="SSF53098">
    <property type="entry name" value="Ribonuclease H-like"/>
    <property type="match status" value="1"/>
</dbReference>
<dbReference type="Pfam" id="PF05699">
    <property type="entry name" value="Dimer_Tnp_hAT"/>
    <property type="match status" value="1"/>
</dbReference>
<dbReference type="InterPro" id="IPR000305">
    <property type="entry name" value="GIY-YIG_endonuc"/>
</dbReference>
<sequence length="293" mass="33712">MCHCKLAFSIPNSLNKFIKKGKYQLDPLFNQNVVYKISCDDCEASYVGQTKRQLKTRLHEHVSDINKKSKSPTVITCHRIDQNHNFDWDNVEILLISRFLQLANHVSTVLINNSILGSAKIVFLATLLDPCYKKMHFQNIVAVSYAQTKVNKLLKEILAKNYIGLPKISFGLPCLCTKITSVWNIHDELMTSRSENLDEFGENGGMPAEFRQYLISLVADRRECPLKTWQLLRILYPHLYKIALEYLVIVGTSVPCERLFSKAGDIITEKRNRLKGKRASKIIFLSSLNKEYW</sequence>
<keyword evidence="3" id="KW-1185">Reference proteome</keyword>
<dbReference type="AlphaFoldDB" id="A0A151WVE3"/>
<gene>
    <name evidence="2" type="ORF">ALC60_09152</name>
</gene>
<name>A0A151WVE3_9HYME</name>
<evidence type="ECO:0000259" key="1">
    <source>
        <dbReference type="PROSITE" id="PS50164"/>
    </source>
</evidence>
<dbReference type="InterPro" id="IPR008906">
    <property type="entry name" value="HATC_C_dom"/>
</dbReference>
<evidence type="ECO:0000313" key="2">
    <source>
        <dbReference type="EMBL" id="KYQ51737.1"/>
    </source>
</evidence>
<dbReference type="Gene3D" id="3.40.1440.10">
    <property type="entry name" value="GIY-YIG endonuclease"/>
    <property type="match status" value="1"/>
</dbReference>
<protein>
    <recommendedName>
        <fullName evidence="1">GIY-YIG domain-containing protein</fullName>
    </recommendedName>
</protein>
<dbReference type="PANTHER" id="PTHR47611:SF3">
    <property type="entry name" value="HAT C-TERMINAL DIMERISATION DOMAIN-CONTAINING PROTEIN"/>
    <property type="match status" value="1"/>
</dbReference>